<organism evidence="1 2">
    <name type="scientific">Jejudonia soesokkakensis</name>
    <dbReference type="NCBI Taxonomy" id="1323432"/>
    <lineage>
        <taxon>Bacteria</taxon>
        <taxon>Pseudomonadati</taxon>
        <taxon>Bacteroidota</taxon>
        <taxon>Flavobacteriia</taxon>
        <taxon>Flavobacteriales</taxon>
        <taxon>Flavobacteriaceae</taxon>
        <taxon>Jejudonia</taxon>
    </lineage>
</organism>
<dbReference type="Proteomes" id="UP001596415">
    <property type="component" value="Unassembled WGS sequence"/>
</dbReference>
<evidence type="ECO:0000313" key="1">
    <source>
        <dbReference type="EMBL" id="MFC7356071.1"/>
    </source>
</evidence>
<sequence length="133" mass="14610">MIWKMSIYLLLIALPAGIFTSIVDVKETRNEISKMIAENTSEHFEEDIKTDGAILGSVIAPNADITIKGIDGIEMVKGTTNEFGEFFINGFEKGTYDIIVEAKSEGNLEIYKFDDVEIGIGEVTALGTVNLEE</sequence>
<reference evidence="2" key="1">
    <citation type="journal article" date="2019" name="Int. J. Syst. Evol. Microbiol.">
        <title>The Global Catalogue of Microorganisms (GCM) 10K type strain sequencing project: providing services to taxonomists for standard genome sequencing and annotation.</title>
        <authorList>
            <consortium name="The Broad Institute Genomics Platform"/>
            <consortium name="The Broad Institute Genome Sequencing Center for Infectious Disease"/>
            <person name="Wu L."/>
            <person name="Ma J."/>
        </authorList>
    </citation>
    <scope>NUCLEOTIDE SEQUENCE [LARGE SCALE GENOMIC DNA]</scope>
    <source>
        <strain evidence="2">CGMCC 1.16306</strain>
    </source>
</reference>
<evidence type="ECO:0000313" key="2">
    <source>
        <dbReference type="Proteomes" id="UP001596415"/>
    </source>
</evidence>
<accession>A0ABW2MMH1</accession>
<gene>
    <name evidence="1" type="ORF">ACFQO1_00100</name>
</gene>
<dbReference type="EMBL" id="JBHTBN010000001">
    <property type="protein sequence ID" value="MFC7356071.1"/>
    <property type="molecule type" value="Genomic_DNA"/>
</dbReference>
<protein>
    <submittedName>
        <fullName evidence="1">Carboxypeptidase-like regulatory domain-containing protein</fullName>
    </submittedName>
</protein>
<dbReference type="Gene3D" id="2.60.40.10">
    <property type="entry name" value="Immunoglobulins"/>
    <property type="match status" value="1"/>
</dbReference>
<proteinExistence type="predicted"/>
<dbReference type="RefSeq" id="WP_380215465.1">
    <property type="nucleotide sequence ID" value="NZ_JBHTBN010000001.1"/>
</dbReference>
<comment type="caution">
    <text evidence="1">The sequence shown here is derived from an EMBL/GenBank/DDBJ whole genome shotgun (WGS) entry which is preliminary data.</text>
</comment>
<name>A0ABW2MMH1_9FLAO</name>
<keyword evidence="2" id="KW-1185">Reference proteome</keyword>
<dbReference type="InterPro" id="IPR013783">
    <property type="entry name" value="Ig-like_fold"/>
</dbReference>
<dbReference type="SUPFAM" id="SSF49478">
    <property type="entry name" value="Cna protein B-type domain"/>
    <property type="match status" value="1"/>
</dbReference>